<organism evidence="10 11">
    <name type="scientific">Daphnia sinensis</name>
    <dbReference type="NCBI Taxonomy" id="1820382"/>
    <lineage>
        <taxon>Eukaryota</taxon>
        <taxon>Metazoa</taxon>
        <taxon>Ecdysozoa</taxon>
        <taxon>Arthropoda</taxon>
        <taxon>Crustacea</taxon>
        <taxon>Branchiopoda</taxon>
        <taxon>Diplostraca</taxon>
        <taxon>Cladocera</taxon>
        <taxon>Anomopoda</taxon>
        <taxon>Daphniidae</taxon>
        <taxon>Daphnia</taxon>
        <taxon>Daphnia similis group</taxon>
    </lineage>
</organism>
<keyword evidence="11" id="KW-1185">Reference proteome</keyword>
<dbReference type="PRINTS" id="PR00380">
    <property type="entry name" value="KINESINHEAVY"/>
</dbReference>
<evidence type="ECO:0000256" key="8">
    <source>
        <dbReference type="RuleBase" id="RU000394"/>
    </source>
</evidence>
<feature type="binding site" evidence="7">
    <location>
        <begin position="91"/>
        <end position="98"/>
    </location>
    <ligand>
        <name>ATP</name>
        <dbReference type="ChEBI" id="CHEBI:30616"/>
    </ligand>
</feature>
<keyword evidence="8" id="KW-0493">Microtubule</keyword>
<name>A0AAD5LMH8_9CRUS</name>
<dbReference type="PROSITE" id="PS00411">
    <property type="entry name" value="KINESIN_MOTOR_1"/>
    <property type="match status" value="1"/>
</dbReference>
<dbReference type="GO" id="GO:0005524">
    <property type="term" value="F:ATP binding"/>
    <property type="evidence" value="ECO:0007669"/>
    <property type="project" value="UniProtKB-UniRule"/>
</dbReference>
<dbReference type="PANTHER" id="PTHR47969">
    <property type="entry name" value="CHROMOSOME-ASSOCIATED KINESIN KIF4A-RELATED"/>
    <property type="match status" value="1"/>
</dbReference>
<evidence type="ECO:0000256" key="1">
    <source>
        <dbReference type="ARBA" id="ARBA00004245"/>
    </source>
</evidence>
<dbReference type="Pfam" id="PF00225">
    <property type="entry name" value="Kinesin"/>
    <property type="match status" value="1"/>
</dbReference>
<dbReference type="EMBL" id="WJBH02000001">
    <property type="protein sequence ID" value="KAI9564968.1"/>
    <property type="molecule type" value="Genomic_DNA"/>
</dbReference>
<dbReference type="GO" id="GO:0051231">
    <property type="term" value="P:spindle elongation"/>
    <property type="evidence" value="ECO:0007669"/>
    <property type="project" value="TreeGrafter"/>
</dbReference>
<dbReference type="Gene3D" id="1.10.150.280">
    <property type="entry name" value="AF1531-like domain"/>
    <property type="match status" value="1"/>
</dbReference>
<dbReference type="GO" id="GO:0003777">
    <property type="term" value="F:microtubule motor activity"/>
    <property type="evidence" value="ECO:0007669"/>
    <property type="project" value="InterPro"/>
</dbReference>
<dbReference type="InterPro" id="IPR027640">
    <property type="entry name" value="Kinesin-like_fam"/>
</dbReference>
<feature type="domain" description="Kinesin motor" evidence="9">
    <location>
        <begin position="4"/>
        <end position="339"/>
    </location>
</feature>
<sequence>MDAPVKVQVRIKPSAKWNNLPQYSNGDLLSDEDSILVKLSTTKVEFNQEKEFHFDHVYDINCNQKEVFEKSTLPLLNQLILGYNVTVMAYGPTGSGKSYTLGTTNSNMELACSNHDDAGLLAQIISWIFSRKTDSTEEQYQISKVQISFLEIYKEEIFDLLSPVVSKIEVKNDKVENVIMENITDLEVHNQEKALHLIRKANLRRQVKKTKSNDSSSRSHAIISLKLEIQRNGEIRHAVFKIVDLAGSEAVARDGTTGEIKNEGIFINKGLLALGKVINALNSKNVSHVPHRESVLTRALKDSLSGNSLTVLICCVKADVQSIPTTSAALQFASKARAIKTRVQSSFKTPLKPAQVQFKTPSKMHFKTPRSTPWRTPFAPIERNITVTPGGSSFAVPEQLPMSEKCPNLDESILVSGSFKRNLSKQSVSEDIENRIQIAVMERVDSFLEGFKDKLAHSLLANCSQRLSCQSLLGENAKSNSYHITSYGSEPDALNLTSVLTDSISQINDGRRRSTRLAEKRQTLSNVTVNANDSKLMVPTPRRSSTRKTVKRASTLPLPVPEGKSEQDIAKYKKDMLDYLNRASQSQMQKLPSIGPKAGHSIITYRNLNGLFNDLDTLKLVPGLRKNFHENFLKVNFLD</sequence>
<dbReference type="GO" id="GO:0008017">
    <property type="term" value="F:microtubule binding"/>
    <property type="evidence" value="ECO:0007669"/>
    <property type="project" value="InterPro"/>
</dbReference>
<evidence type="ECO:0000256" key="6">
    <source>
        <dbReference type="ARBA" id="ARBA00023212"/>
    </source>
</evidence>
<reference evidence="10 11" key="1">
    <citation type="submission" date="2022-05" db="EMBL/GenBank/DDBJ databases">
        <title>A multi-omics perspective on studying reproductive biology in Daphnia sinensis.</title>
        <authorList>
            <person name="Jia J."/>
        </authorList>
    </citation>
    <scope>NUCLEOTIDE SEQUENCE [LARGE SCALE GENOMIC DNA]</scope>
    <source>
        <strain evidence="10 11">WSL</strain>
    </source>
</reference>
<evidence type="ECO:0000256" key="5">
    <source>
        <dbReference type="ARBA" id="ARBA00023054"/>
    </source>
</evidence>
<dbReference type="Pfam" id="PF12836">
    <property type="entry name" value="HHH_3"/>
    <property type="match status" value="1"/>
</dbReference>
<dbReference type="SUPFAM" id="SSF47781">
    <property type="entry name" value="RuvA domain 2-like"/>
    <property type="match status" value="1"/>
</dbReference>
<evidence type="ECO:0000256" key="3">
    <source>
        <dbReference type="ARBA" id="ARBA00022741"/>
    </source>
</evidence>
<dbReference type="GO" id="GO:0007052">
    <property type="term" value="P:mitotic spindle organization"/>
    <property type="evidence" value="ECO:0007669"/>
    <property type="project" value="TreeGrafter"/>
</dbReference>
<protein>
    <recommendedName>
        <fullName evidence="8">Kinesin-like protein</fullName>
    </recommendedName>
</protein>
<keyword evidence="7 8" id="KW-0505">Motor protein</keyword>
<evidence type="ECO:0000313" key="11">
    <source>
        <dbReference type="Proteomes" id="UP000820818"/>
    </source>
</evidence>
<comment type="subcellular location">
    <subcellularLocation>
        <location evidence="1">Cytoplasm</location>
        <location evidence="1">Cytoskeleton</location>
    </subcellularLocation>
</comment>
<comment type="similarity">
    <text evidence="7 8">Belongs to the TRAFAC class myosin-kinesin ATPase superfamily. Kinesin family.</text>
</comment>
<dbReference type="InterPro" id="IPR027417">
    <property type="entry name" value="P-loop_NTPase"/>
</dbReference>
<dbReference type="PROSITE" id="PS50067">
    <property type="entry name" value="KINESIN_MOTOR_2"/>
    <property type="match status" value="1"/>
</dbReference>
<dbReference type="InterPro" id="IPR001752">
    <property type="entry name" value="Kinesin_motor_dom"/>
</dbReference>
<keyword evidence="4 7" id="KW-0067">ATP-binding</keyword>
<dbReference type="GO" id="GO:0007018">
    <property type="term" value="P:microtubule-based movement"/>
    <property type="evidence" value="ECO:0007669"/>
    <property type="project" value="InterPro"/>
</dbReference>
<dbReference type="SUPFAM" id="SSF52540">
    <property type="entry name" value="P-loop containing nucleoside triphosphate hydrolases"/>
    <property type="match status" value="1"/>
</dbReference>
<dbReference type="Gene3D" id="3.40.850.10">
    <property type="entry name" value="Kinesin motor domain"/>
    <property type="match status" value="1"/>
</dbReference>
<evidence type="ECO:0000256" key="7">
    <source>
        <dbReference type="PROSITE-ProRule" id="PRU00283"/>
    </source>
</evidence>
<dbReference type="InterPro" id="IPR036961">
    <property type="entry name" value="Kinesin_motor_dom_sf"/>
</dbReference>
<comment type="caution">
    <text evidence="10">The sequence shown here is derived from an EMBL/GenBank/DDBJ whole genome shotgun (WGS) entry which is preliminary data.</text>
</comment>
<proteinExistence type="inferred from homology"/>
<dbReference type="CDD" id="cd00106">
    <property type="entry name" value="KISc"/>
    <property type="match status" value="1"/>
</dbReference>
<dbReference type="GO" id="GO:0005875">
    <property type="term" value="C:microtubule associated complex"/>
    <property type="evidence" value="ECO:0007669"/>
    <property type="project" value="TreeGrafter"/>
</dbReference>
<dbReference type="GO" id="GO:0005874">
    <property type="term" value="C:microtubule"/>
    <property type="evidence" value="ECO:0007669"/>
    <property type="project" value="UniProtKB-KW"/>
</dbReference>
<dbReference type="PANTHER" id="PTHR47969:SF15">
    <property type="entry name" value="CHROMOSOME-ASSOCIATED KINESIN KIF4A-RELATED"/>
    <property type="match status" value="1"/>
</dbReference>
<dbReference type="SMART" id="SM00129">
    <property type="entry name" value="KISc"/>
    <property type="match status" value="1"/>
</dbReference>
<evidence type="ECO:0000313" key="10">
    <source>
        <dbReference type="EMBL" id="KAI9564968.1"/>
    </source>
</evidence>
<keyword evidence="2" id="KW-0963">Cytoplasm</keyword>
<dbReference type="InterPro" id="IPR010994">
    <property type="entry name" value="RuvA_2-like"/>
</dbReference>
<dbReference type="Proteomes" id="UP000820818">
    <property type="component" value="Linkage Group LG1"/>
</dbReference>
<keyword evidence="6" id="KW-0206">Cytoskeleton</keyword>
<dbReference type="InterPro" id="IPR019821">
    <property type="entry name" value="Kinesin_motor_CS"/>
</dbReference>
<evidence type="ECO:0000259" key="9">
    <source>
        <dbReference type="PROSITE" id="PS50067"/>
    </source>
</evidence>
<dbReference type="AlphaFoldDB" id="A0AAD5LMH8"/>
<keyword evidence="5" id="KW-0175">Coiled coil</keyword>
<gene>
    <name evidence="10" type="ORF">GHT06_008709</name>
</gene>
<accession>A0AAD5LMH8</accession>
<evidence type="ECO:0000256" key="2">
    <source>
        <dbReference type="ARBA" id="ARBA00022490"/>
    </source>
</evidence>
<keyword evidence="3 7" id="KW-0547">Nucleotide-binding</keyword>
<evidence type="ECO:0000256" key="4">
    <source>
        <dbReference type="ARBA" id="ARBA00022840"/>
    </source>
</evidence>